<dbReference type="Proteomes" id="UP000807342">
    <property type="component" value="Unassembled WGS sequence"/>
</dbReference>
<name>A0A9P5XN79_9AGAR</name>
<dbReference type="EMBL" id="MU151057">
    <property type="protein sequence ID" value="KAF9453913.1"/>
    <property type="molecule type" value="Genomic_DNA"/>
</dbReference>
<evidence type="ECO:0000313" key="2">
    <source>
        <dbReference type="EMBL" id="KAF9453913.1"/>
    </source>
</evidence>
<proteinExistence type="predicted"/>
<sequence length="239" mass="25192">MEQLSSMPGGLPESSPHIGELPNKPFSTPTSPQPTTLNFAAPSSTKGKGLQLGGTTKAKSNNNAIADFARELEDDLSAPGGDNPWGNDDLMDVNADEDDWSAFETAPIPSSPTPPIAQPQPTRLTTSSNILNGGSSHNIRKASSSLSPPTAVKSKSAQRAVSPAPSSHQSTPVQPGWDDTNDWGKVETASSIVAGAMQAPTATPMTKEEKAAEMARRKEERKQRIAMLKEQKKNAAKAP</sequence>
<dbReference type="AlphaFoldDB" id="A0A9P5XN79"/>
<organism evidence="2 3">
    <name type="scientific">Macrolepiota fuliginosa MF-IS2</name>
    <dbReference type="NCBI Taxonomy" id="1400762"/>
    <lineage>
        <taxon>Eukaryota</taxon>
        <taxon>Fungi</taxon>
        <taxon>Dikarya</taxon>
        <taxon>Basidiomycota</taxon>
        <taxon>Agaricomycotina</taxon>
        <taxon>Agaricomycetes</taxon>
        <taxon>Agaricomycetidae</taxon>
        <taxon>Agaricales</taxon>
        <taxon>Agaricineae</taxon>
        <taxon>Agaricaceae</taxon>
        <taxon>Macrolepiota</taxon>
    </lineage>
</organism>
<feature type="compositionally biased region" description="Pro residues" evidence="1">
    <location>
        <begin position="109"/>
        <end position="118"/>
    </location>
</feature>
<reference evidence="2" key="1">
    <citation type="submission" date="2020-11" db="EMBL/GenBank/DDBJ databases">
        <authorList>
            <consortium name="DOE Joint Genome Institute"/>
            <person name="Ahrendt S."/>
            <person name="Riley R."/>
            <person name="Andreopoulos W."/>
            <person name="Labutti K."/>
            <person name="Pangilinan J."/>
            <person name="Ruiz-Duenas F.J."/>
            <person name="Barrasa J.M."/>
            <person name="Sanchez-Garcia M."/>
            <person name="Camarero S."/>
            <person name="Miyauchi S."/>
            <person name="Serrano A."/>
            <person name="Linde D."/>
            <person name="Babiker R."/>
            <person name="Drula E."/>
            <person name="Ayuso-Fernandez I."/>
            <person name="Pacheco R."/>
            <person name="Padilla G."/>
            <person name="Ferreira P."/>
            <person name="Barriuso J."/>
            <person name="Kellner H."/>
            <person name="Castanera R."/>
            <person name="Alfaro M."/>
            <person name="Ramirez L."/>
            <person name="Pisabarro A.G."/>
            <person name="Kuo A."/>
            <person name="Tritt A."/>
            <person name="Lipzen A."/>
            <person name="He G."/>
            <person name="Yan M."/>
            <person name="Ng V."/>
            <person name="Cullen D."/>
            <person name="Martin F."/>
            <person name="Rosso M.-N."/>
            <person name="Henrissat B."/>
            <person name="Hibbett D."/>
            <person name="Martinez A.T."/>
            <person name="Grigoriev I.V."/>
        </authorList>
    </citation>
    <scope>NUCLEOTIDE SEQUENCE</scope>
    <source>
        <strain evidence="2">MF-IS2</strain>
    </source>
</reference>
<feature type="region of interest" description="Disordered" evidence="1">
    <location>
        <begin position="213"/>
        <end position="239"/>
    </location>
</feature>
<comment type="caution">
    <text evidence="2">The sequence shown here is derived from an EMBL/GenBank/DDBJ whole genome shotgun (WGS) entry which is preliminary data.</text>
</comment>
<feature type="region of interest" description="Disordered" evidence="1">
    <location>
        <begin position="72"/>
        <end position="186"/>
    </location>
</feature>
<feature type="compositionally biased region" description="Low complexity" evidence="1">
    <location>
        <begin position="45"/>
        <end position="58"/>
    </location>
</feature>
<evidence type="ECO:0000313" key="3">
    <source>
        <dbReference type="Proteomes" id="UP000807342"/>
    </source>
</evidence>
<dbReference type="OrthoDB" id="3269769at2759"/>
<feature type="compositionally biased region" description="Acidic residues" evidence="1">
    <location>
        <begin position="89"/>
        <end position="101"/>
    </location>
</feature>
<feature type="compositionally biased region" description="Polar residues" evidence="1">
    <location>
        <begin position="122"/>
        <end position="173"/>
    </location>
</feature>
<feature type="compositionally biased region" description="Basic and acidic residues" evidence="1">
    <location>
        <begin position="213"/>
        <end position="233"/>
    </location>
</feature>
<feature type="region of interest" description="Disordered" evidence="1">
    <location>
        <begin position="1"/>
        <end position="58"/>
    </location>
</feature>
<accession>A0A9P5XN79</accession>
<evidence type="ECO:0000256" key="1">
    <source>
        <dbReference type="SAM" id="MobiDB-lite"/>
    </source>
</evidence>
<keyword evidence="3" id="KW-1185">Reference proteome</keyword>
<protein>
    <submittedName>
        <fullName evidence="2">Uncharacterized protein</fullName>
    </submittedName>
</protein>
<gene>
    <name evidence="2" type="ORF">P691DRAFT_522334</name>
</gene>
<feature type="compositionally biased region" description="Low complexity" evidence="1">
    <location>
        <begin position="25"/>
        <end position="36"/>
    </location>
</feature>